<organism evidence="2 3">
    <name type="scientific">Agromyces allii</name>
    <dbReference type="NCBI Taxonomy" id="393607"/>
    <lineage>
        <taxon>Bacteria</taxon>
        <taxon>Bacillati</taxon>
        <taxon>Actinomycetota</taxon>
        <taxon>Actinomycetes</taxon>
        <taxon>Micrococcales</taxon>
        <taxon>Microbacteriaceae</taxon>
        <taxon>Agromyces</taxon>
    </lineage>
</organism>
<dbReference type="EMBL" id="BAAAMK010000005">
    <property type="protein sequence ID" value="GAA1959158.1"/>
    <property type="molecule type" value="Genomic_DNA"/>
</dbReference>
<keyword evidence="3" id="KW-1185">Reference proteome</keyword>
<evidence type="ECO:0000256" key="1">
    <source>
        <dbReference type="SAM" id="Phobius"/>
    </source>
</evidence>
<name>A0ABP5CCS5_9MICO</name>
<evidence type="ECO:0008006" key="4">
    <source>
        <dbReference type="Google" id="ProtNLM"/>
    </source>
</evidence>
<feature type="transmembrane region" description="Helical" evidence="1">
    <location>
        <begin position="109"/>
        <end position="129"/>
    </location>
</feature>
<feature type="transmembrane region" description="Helical" evidence="1">
    <location>
        <begin position="81"/>
        <end position="102"/>
    </location>
</feature>
<reference evidence="3" key="1">
    <citation type="journal article" date="2019" name="Int. J. Syst. Evol. Microbiol.">
        <title>The Global Catalogue of Microorganisms (GCM) 10K type strain sequencing project: providing services to taxonomists for standard genome sequencing and annotation.</title>
        <authorList>
            <consortium name="The Broad Institute Genomics Platform"/>
            <consortium name="The Broad Institute Genome Sequencing Center for Infectious Disease"/>
            <person name="Wu L."/>
            <person name="Ma J."/>
        </authorList>
    </citation>
    <scope>NUCLEOTIDE SEQUENCE [LARGE SCALE GENOMIC DNA]</scope>
    <source>
        <strain evidence="3">JCM 13584</strain>
    </source>
</reference>
<keyword evidence="1" id="KW-0472">Membrane</keyword>
<gene>
    <name evidence="2" type="ORF">GCM10009717_27120</name>
</gene>
<evidence type="ECO:0000313" key="2">
    <source>
        <dbReference type="EMBL" id="GAA1959158.1"/>
    </source>
</evidence>
<feature type="transmembrane region" description="Helical" evidence="1">
    <location>
        <begin position="6"/>
        <end position="24"/>
    </location>
</feature>
<dbReference type="RefSeq" id="WP_157416424.1">
    <property type="nucleotide sequence ID" value="NZ_BAAAMK010000005.1"/>
</dbReference>
<evidence type="ECO:0000313" key="3">
    <source>
        <dbReference type="Proteomes" id="UP001499954"/>
    </source>
</evidence>
<protein>
    <recommendedName>
        <fullName evidence="4">DUF5134 domain-containing protein</fullName>
    </recommendedName>
</protein>
<proteinExistence type="predicted"/>
<keyword evidence="1" id="KW-0812">Transmembrane</keyword>
<accession>A0ABP5CCS5</accession>
<comment type="caution">
    <text evidence="2">The sequence shown here is derived from an EMBL/GenBank/DDBJ whole genome shotgun (WGS) entry which is preliminary data.</text>
</comment>
<keyword evidence="1" id="KW-1133">Transmembrane helix</keyword>
<feature type="transmembrane region" description="Helical" evidence="1">
    <location>
        <begin position="44"/>
        <end position="61"/>
    </location>
</feature>
<dbReference type="Proteomes" id="UP001499954">
    <property type="component" value="Unassembled WGS sequence"/>
</dbReference>
<sequence>MPGGLSPLAWAVLLLAGAMALAGIRRRRGPRRLTGEPALVSRHAMLGMLLMAALEFASIAGSPPADVPSGAHGHAGAIGPLPIAAIASLAAVAYGVLTVYAVARVHDRVGRAQVLAMAAAVLLLAGTLIDRI</sequence>